<dbReference type="AlphaFoldDB" id="A0A8J2XKU7"/>
<reference evidence="2" key="2">
    <citation type="submission" date="2020-09" db="EMBL/GenBank/DDBJ databases">
        <authorList>
            <person name="Sun Q."/>
            <person name="Zhou Y."/>
        </authorList>
    </citation>
    <scope>NUCLEOTIDE SEQUENCE</scope>
    <source>
        <strain evidence="2">CGMCC 1.12785</strain>
    </source>
</reference>
<keyword evidence="3" id="KW-1185">Reference proteome</keyword>
<evidence type="ECO:0000313" key="3">
    <source>
        <dbReference type="Proteomes" id="UP000616114"/>
    </source>
</evidence>
<protein>
    <recommendedName>
        <fullName evidence="4">LysR substrate binding domain-containing protein</fullName>
    </recommendedName>
</protein>
<evidence type="ECO:0000313" key="2">
    <source>
        <dbReference type="EMBL" id="GGA17215.1"/>
    </source>
</evidence>
<name>A0A8J2XKU7_9MICO</name>
<gene>
    <name evidence="2" type="ORF">GCM10011333_20380</name>
</gene>
<dbReference type="RefSeq" id="WP_188550783.1">
    <property type="nucleotide sequence ID" value="NZ_BMFY01000008.1"/>
</dbReference>
<accession>A0A8J2XKU7</accession>
<feature type="region of interest" description="Disordered" evidence="1">
    <location>
        <begin position="201"/>
        <end position="262"/>
    </location>
</feature>
<comment type="caution">
    <text evidence="2">The sequence shown here is derived from an EMBL/GenBank/DDBJ whole genome shotgun (WGS) entry which is preliminary data.</text>
</comment>
<sequence length="262" mass="28082">MEALRIGFVPGVRPDKWWQRWRTAHPGTSLEPVALEDAGARHWTRPGSEDGQDGPLLDGVLCRPSLLPEDEAWQRVPLYTEAAVAVAAQDHALAALEGSEAGLEDLAEFEDLDEVLDRSDPGSGPLSVPQRFELLAAGTGYDLVPASVARQFGRKDLAIVPLAESACTAELAARLGLQVAFVFRRADDGPLLQDLIGVLKGRRPGSTRNAHDTPPETGTGRADGTARATSRPVGAHGARGGHGRKPRPPRRGPRSSGSRRRR</sequence>
<proteinExistence type="predicted"/>
<dbReference type="EMBL" id="BMFY01000008">
    <property type="protein sequence ID" value="GGA17215.1"/>
    <property type="molecule type" value="Genomic_DNA"/>
</dbReference>
<dbReference type="Proteomes" id="UP000616114">
    <property type="component" value="Unassembled WGS sequence"/>
</dbReference>
<evidence type="ECO:0008006" key="4">
    <source>
        <dbReference type="Google" id="ProtNLM"/>
    </source>
</evidence>
<reference evidence="2" key="1">
    <citation type="journal article" date="2014" name="Int. J. Syst. Evol. Microbiol.">
        <title>Complete genome sequence of Corynebacterium casei LMG S-19264T (=DSM 44701T), isolated from a smear-ripened cheese.</title>
        <authorList>
            <consortium name="US DOE Joint Genome Institute (JGI-PGF)"/>
            <person name="Walter F."/>
            <person name="Albersmeier A."/>
            <person name="Kalinowski J."/>
            <person name="Ruckert C."/>
        </authorList>
    </citation>
    <scope>NUCLEOTIDE SEQUENCE</scope>
    <source>
        <strain evidence="2">CGMCC 1.12785</strain>
    </source>
</reference>
<feature type="compositionally biased region" description="Basic residues" evidence="1">
    <location>
        <begin position="239"/>
        <end position="262"/>
    </location>
</feature>
<organism evidence="2 3">
    <name type="scientific">Sediminivirga luteola</name>
    <dbReference type="NCBI Taxonomy" id="1774748"/>
    <lineage>
        <taxon>Bacteria</taxon>
        <taxon>Bacillati</taxon>
        <taxon>Actinomycetota</taxon>
        <taxon>Actinomycetes</taxon>
        <taxon>Micrococcales</taxon>
        <taxon>Brevibacteriaceae</taxon>
        <taxon>Sediminivirga</taxon>
    </lineage>
</organism>
<evidence type="ECO:0000256" key="1">
    <source>
        <dbReference type="SAM" id="MobiDB-lite"/>
    </source>
</evidence>